<accession>A0A843W0P0</accession>
<evidence type="ECO:0000313" key="1">
    <source>
        <dbReference type="EMBL" id="MQL99310.1"/>
    </source>
</evidence>
<keyword evidence="2" id="KW-1185">Reference proteome</keyword>
<evidence type="ECO:0000313" key="2">
    <source>
        <dbReference type="Proteomes" id="UP000652761"/>
    </source>
</evidence>
<comment type="caution">
    <text evidence="1">The sequence shown here is derived from an EMBL/GenBank/DDBJ whole genome shotgun (WGS) entry which is preliminary data.</text>
</comment>
<sequence>MCIIQPPHLRGKFSFPKYISTAAKPVLPEKTTVYVNAWDQDLFVESGLHLICDDVFEISPSLTAINDLQDFTRHQCNYDMIWCDLDTHITCRLQLFKRHIGLDTPTSHVTKDEEDREEENFEFLCVSPKMEFMLGCEAPG</sequence>
<proteinExistence type="predicted"/>
<protein>
    <submittedName>
        <fullName evidence="1">Uncharacterized protein</fullName>
    </submittedName>
</protein>
<gene>
    <name evidence="1" type="ORF">Taro_032032</name>
</gene>
<reference evidence="1" key="1">
    <citation type="submission" date="2017-07" db="EMBL/GenBank/DDBJ databases">
        <title>Taro Niue Genome Assembly and Annotation.</title>
        <authorList>
            <person name="Atibalentja N."/>
            <person name="Keating K."/>
            <person name="Fields C.J."/>
        </authorList>
    </citation>
    <scope>NUCLEOTIDE SEQUENCE</scope>
    <source>
        <strain evidence="1">Niue_2</strain>
        <tissue evidence="1">Leaf</tissue>
    </source>
</reference>
<dbReference type="AlphaFoldDB" id="A0A843W0P0"/>
<name>A0A843W0P0_COLES</name>
<organism evidence="1 2">
    <name type="scientific">Colocasia esculenta</name>
    <name type="common">Wild taro</name>
    <name type="synonym">Arum esculentum</name>
    <dbReference type="NCBI Taxonomy" id="4460"/>
    <lineage>
        <taxon>Eukaryota</taxon>
        <taxon>Viridiplantae</taxon>
        <taxon>Streptophyta</taxon>
        <taxon>Embryophyta</taxon>
        <taxon>Tracheophyta</taxon>
        <taxon>Spermatophyta</taxon>
        <taxon>Magnoliopsida</taxon>
        <taxon>Liliopsida</taxon>
        <taxon>Araceae</taxon>
        <taxon>Aroideae</taxon>
        <taxon>Colocasieae</taxon>
        <taxon>Colocasia</taxon>
    </lineage>
</organism>
<dbReference type="Proteomes" id="UP000652761">
    <property type="component" value="Unassembled WGS sequence"/>
</dbReference>
<dbReference type="EMBL" id="NMUH01002327">
    <property type="protein sequence ID" value="MQL99310.1"/>
    <property type="molecule type" value="Genomic_DNA"/>
</dbReference>